<protein>
    <submittedName>
        <fullName evidence="10">Adenosylcobinamide-phosphate synthase</fullName>
    </submittedName>
</protein>
<dbReference type="PANTHER" id="PTHR34308">
    <property type="entry name" value="COBALAMIN BIOSYNTHESIS PROTEIN CBIB"/>
    <property type="match status" value="1"/>
</dbReference>
<dbReference type="Pfam" id="PF03186">
    <property type="entry name" value="CobD_Cbib"/>
    <property type="match status" value="1"/>
</dbReference>
<feature type="transmembrane region" description="Helical" evidence="9">
    <location>
        <begin position="182"/>
        <end position="205"/>
    </location>
</feature>
<keyword evidence="5" id="KW-0169">Cobalamin biosynthesis</keyword>
<sequence length="351" mass="37106">MDFSKLFQTVHDQIFDPERLPVAIAALFLVSVVGVIAGPVLSNANPLFWRSVDYLFGKAGSKLDNTGRSATDLASRGLIITLTGAVMAFLIGTAFQVLSAEYPSWLIVDIVALSLVLSAGAGWYALLRLYKAVHGKNLVRGAFYTIAVTTRSNLAAADEFTITRVGIGLAARNFDKGVIAPILWYLIGGLPAAYLYAGLAALSWRFGKEGFTKGFGSPALALEKLLGFIPNIFAGILISLAGLITPTAGMTRSIIGLFHFGKGRAHYAEGGAAVTAMAWALKVSLGGATQDMDGSAIKRGWAGPSGATARLEARHLHRALYITVVAHLLFAAAMLVAMVLDGRGAFPPFFS</sequence>
<feature type="transmembrane region" description="Helical" evidence="9">
    <location>
        <begin position="225"/>
        <end position="244"/>
    </location>
</feature>
<proteinExistence type="inferred from homology"/>
<dbReference type="PANTHER" id="PTHR34308:SF1">
    <property type="entry name" value="COBALAMIN BIOSYNTHESIS PROTEIN CBIB"/>
    <property type="match status" value="1"/>
</dbReference>
<comment type="similarity">
    <text evidence="3">Belongs to the CobD/CbiB family.</text>
</comment>
<evidence type="ECO:0000256" key="3">
    <source>
        <dbReference type="ARBA" id="ARBA00006263"/>
    </source>
</evidence>
<gene>
    <name evidence="10" type="ORF">DI626_02045</name>
</gene>
<feature type="transmembrane region" description="Helical" evidence="9">
    <location>
        <begin position="78"/>
        <end position="98"/>
    </location>
</feature>
<dbReference type="GO" id="GO:0009236">
    <property type="term" value="P:cobalamin biosynthetic process"/>
    <property type="evidence" value="ECO:0007669"/>
    <property type="project" value="UniProtKB-UniPathway"/>
</dbReference>
<evidence type="ECO:0000256" key="6">
    <source>
        <dbReference type="ARBA" id="ARBA00022692"/>
    </source>
</evidence>
<dbReference type="InterPro" id="IPR004485">
    <property type="entry name" value="Cobalamin_biosynth_CobD/CbiB"/>
</dbReference>
<evidence type="ECO:0000256" key="7">
    <source>
        <dbReference type="ARBA" id="ARBA00022989"/>
    </source>
</evidence>
<dbReference type="EMBL" id="QFNK01000021">
    <property type="protein sequence ID" value="PZO88315.1"/>
    <property type="molecule type" value="Genomic_DNA"/>
</dbReference>
<keyword evidence="7 9" id="KW-1133">Transmembrane helix</keyword>
<evidence type="ECO:0000256" key="2">
    <source>
        <dbReference type="ARBA" id="ARBA00004953"/>
    </source>
</evidence>
<evidence type="ECO:0000256" key="4">
    <source>
        <dbReference type="ARBA" id="ARBA00022475"/>
    </source>
</evidence>
<evidence type="ECO:0000256" key="1">
    <source>
        <dbReference type="ARBA" id="ARBA00004651"/>
    </source>
</evidence>
<feature type="transmembrane region" description="Helical" evidence="9">
    <location>
        <begin position="20"/>
        <end position="41"/>
    </location>
</feature>
<accession>A0A2W5BZ22</accession>
<name>A0A2W5BZ22_9BACT</name>
<keyword evidence="4" id="KW-1003">Cell membrane</keyword>
<evidence type="ECO:0000256" key="5">
    <source>
        <dbReference type="ARBA" id="ARBA00022573"/>
    </source>
</evidence>
<dbReference type="GO" id="GO:0048472">
    <property type="term" value="F:threonine-phosphate decarboxylase activity"/>
    <property type="evidence" value="ECO:0007669"/>
    <property type="project" value="InterPro"/>
</dbReference>
<dbReference type="Proteomes" id="UP000249557">
    <property type="component" value="Unassembled WGS sequence"/>
</dbReference>
<keyword evidence="8 9" id="KW-0472">Membrane</keyword>
<feature type="transmembrane region" description="Helical" evidence="9">
    <location>
        <begin position="319"/>
        <end position="340"/>
    </location>
</feature>
<evidence type="ECO:0000313" key="11">
    <source>
        <dbReference type="Proteomes" id="UP000249557"/>
    </source>
</evidence>
<organism evidence="10 11">
    <name type="scientific">Micavibrio aeruginosavorus</name>
    <dbReference type="NCBI Taxonomy" id="349221"/>
    <lineage>
        <taxon>Bacteria</taxon>
        <taxon>Pseudomonadati</taxon>
        <taxon>Bdellovibrionota</taxon>
        <taxon>Bdellovibrionia</taxon>
        <taxon>Bdellovibrionales</taxon>
        <taxon>Pseudobdellovibrionaceae</taxon>
        <taxon>Micavibrio</taxon>
    </lineage>
</organism>
<comment type="pathway">
    <text evidence="2">Cofactor biosynthesis; adenosylcobalamin biosynthesis.</text>
</comment>
<comment type="subcellular location">
    <subcellularLocation>
        <location evidence="1">Cell membrane</location>
        <topology evidence="1">Multi-pass membrane protein</topology>
    </subcellularLocation>
</comment>
<reference evidence="10 11" key="1">
    <citation type="submission" date="2017-08" db="EMBL/GenBank/DDBJ databases">
        <title>Infants hospitalized years apart are colonized by the same room-sourced microbial strains.</title>
        <authorList>
            <person name="Brooks B."/>
            <person name="Olm M.R."/>
            <person name="Firek B.A."/>
            <person name="Baker R."/>
            <person name="Thomas B.C."/>
            <person name="Morowitz M.J."/>
            <person name="Banfield J.F."/>
        </authorList>
    </citation>
    <scope>NUCLEOTIDE SEQUENCE [LARGE SCALE GENOMIC DNA]</scope>
    <source>
        <strain evidence="10">S2_018_000_R2_104</strain>
    </source>
</reference>
<dbReference type="GO" id="GO:0005886">
    <property type="term" value="C:plasma membrane"/>
    <property type="evidence" value="ECO:0007669"/>
    <property type="project" value="UniProtKB-SubCell"/>
</dbReference>
<dbReference type="UniPathway" id="UPA00148"/>
<keyword evidence="6 9" id="KW-0812">Transmembrane</keyword>
<feature type="transmembrane region" description="Helical" evidence="9">
    <location>
        <begin position="104"/>
        <end position="127"/>
    </location>
</feature>
<dbReference type="AlphaFoldDB" id="A0A2W5BZ22"/>
<evidence type="ECO:0000313" key="10">
    <source>
        <dbReference type="EMBL" id="PZO88315.1"/>
    </source>
</evidence>
<evidence type="ECO:0000256" key="9">
    <source>
        <dbReference type="SAM" id="Phobius"/>
    </source>
</evidence>
<evidence type="ECO:0000256" key="8">
    <source>
        <dbReference type="ARBA" id="ARBA00023136"/>
    </source>
</evidence>
<comment type="caution">
    <text evidence="10">The sequence shown here is derived from an EMBL/GenBank/DDBJ whole genome shotgun (WGS) entry which is preliminary data.</text>
</comment>